<gene>
    <name evidence="1" type="ORF">P154DRAFT_581272</name>
</gene>
<dbReference type="Proteomes" id="UP000799779">
    <property type="component" value="Unassembled WGS sequence"/>
</dbReference>
<accession>A0A6A5WBG1</accession>
<sequence length="154" mass="18130">MSLLLAMRQLRKQVPKSKFRTWQHAILMKYDHALCISLIRISFIKPLAKGPHDHYKSRDPPNMQIGHLTLSGAERRPHIRTQWPTDTKEQKLLVKFMWKPIIHFRGVDTIYNPLSNCTPAQERYPAGLRNTFKNEFVLAIDKYINFCFRGRQDG</sequence>
<organism evidence="1 2">
    <name type="scientific">Amniculicola lignicola CBS 123094</name>
    <dbReference type="NCBI Taxonomy" id="1392246"/>
    <lineage>
        <taxon>Eukaryota</taxon>
        <taxon>Fungi</taxon>
        <taxon>Dikarya</taxon>
        <taxon>Ascomycota</taxon>
        <taxon>Pezizomycotina</taxon>
        <taxon>Dothideomycetes</taxon>
        <taxon>Pleosporomycetidae</taxon>
        <taxon>Pleosporales</taxon>
        <taxon>Amniculicolaceae</taxon>
        <taxon>Amniculicola</taxon>
    </lineage>
</organism>
<dbReference type="EMBL" id="ML977648">
    <property type="protein sequence ID" value="KAF1994946.1"/>
    <property type="molecule type" value="Genomic_DNA"/>
</dbReference>
<evidence type="ECO:0000313" key="1">
    <source>
        <dbReference type="EMBL" id="KAF1994946.1"/>
    </source>
</evidence>
<dbReference type="AlphaFoldDB" id="A0A6A5WBG1"/>
<proteinExistence type="predicted"/>
<name>A0A6A5WBG1_9PLEO</name>
<evidence type="ECO:0000313" key="2">
    <source>
        <dbReference type="Proteomes" id="UP000799779"/>
    </source>
</evidence>
<keyword evidence="2" id="KW-1185">Reference proteome</keyword>
<reference evidence="1" key="1">
    <citation type="journal article" date="2020" name="Stud. Mycol.">
        <title>101 Dothideomycetes genomes: a test case for predicting lifestyles and emergence of pathogens.</title>
        <authorList>
            <person name="Haridas S."/>
            <person name="Albert R."/>
            <person name="Binder M."/>
            <person name="Bloem J."/>
            <person name="Labutti K."/>
            <person name="Salamov A."/>
            <person name="Andreopoulos B."/>
            <person name="Baker S."/>
            <person name="Barry K."/>
            <person name="Bills G."/>
            <person name="Bluhm B."/>
            <person name="Cannon C."/>
            <person name="Castanera R."/>
            <person name="Culley D."/>
            <person name="Daum C."/>
            <person name="Ezra D."/>
            <person name="Gonzalez J."/>
            <person name="Henrissat B."/>
            <person name="Kuo A."/>
            <person name="Liang C."/>
            <person name="Lipzen A."/>
            <person name="Lutzoni F."/>
            <person name="Magnuson J."/>
            <person name="Mondo S."/>
            <person name="Nolan M."/>
            <person name="Ohm R."/>
            <person name="Pangilinan J."/>
            <person name="Park H.-J."/>
            <person name="Ramirez L."/>
            <person name="Alfaro M."/>
            <person name="Sun H."/>
            <person name="Tritt A."/>
            <person name="Yoshinaga Y."/>
            <person name="Zwiers L.-H."/>
            <person name="Turgeon B."/>
            <person name="Goodwin S."/>
            <person name="Spatafora J."/>
            <person name="Crous P."/>
            <person name="Grigoriev I."/>
        </authorList>
    </citation>
    <scope>NUCLEOTIDE SEQUENCE</scope>
    <source>
        <strain evidence="1">CBS 123094</strain>
    </source>
</reference>
<protein>
    <submittedName>
        <fullName evidence="1">Uncharacterized protein</fullName>
    </submittedName>
</protein>